<feature type="signal peptide" evidence="1">
    <location>
        <begin position="1"/>
        <end position="28"/>
    </location>
</feature>
<evidence type="ECO:0000256" key="1">
    <source>
        <dbReference type="SAM" id="SignalP"/>
    </source>
</evidence>
<dbReference type="InterPro" id="IPR032466">
    <property type="entry name" value="Metal_Hydrolase"/>
</dbReference>
<keyword evidence="4" id="KW-1185">Reference proteome</keyword>
<feature type="chain" id="PRO_5047449970" evidence="1">
    <location>
        <begin position="29"/>
        <end position="333"/>
    </location>
</feature>
<dbReference type="InterPro" id="IPR006680">
    <property type="entry name" value="Amidohydro-rel"/>
</dbReference>
<dbReference type="InterPro" id="IPR052358">
    <property type="entry name" value="Aro_Compnd_Degr_Hydrolases"/>
</dbReference>
<dbReference type="PROSITE" id="PS51318">
    <property type="entry name" value="TAT"/>
    <property type="match status" value="1"/>
</dbReference>
<comment type="caution">
    <text evidence="3">The sequence shown here is derived from an EMBL/GenBank/DDBJ whole genome shotgun (WGS) entry which is preliminary data.</text>
</comment>
<dbReference type="PANTHER" id="PTHR35563">
    <property type="entry name" value="BARREL METAL-DEPENDENT HYDROLASE, PUTATIVE (AFU_ORTHOLOGUE AFUA_1G16240)-RELATED"/>
    <property type="match status" value="1"/>
</dbReference>
<dbReference type="RefSeq" id="WP_241792838.1">
    <property type="nucleotide sequence ID" value="NZ_JALBUU010000004.1"/>
</dbReference>
<dbReference type="Proteomes" id="UP001201985">
    <property type="component" value="Unassembled WGS sequence"/>
</dbReference>
<proteinExistence type="predicted"/>
<evidence type="ECO:0000259" key="2">
    <source>
        <dbReference type="Pfam" id="PF04909"/>
    </source>
</evidence>
<evidence type="ECO:0000313" key="4">
    <source>
        <dbReference type="Proteomes" id="UP001201985"/>
    </source>
</evidence>
<dbReference type="PANTHER" id="PTHR35563:SF2">
    <property type="entry name" value="BARREL METAL-DEPENDENT HYDROLASE, PUTATIVE (AFU_ORTHOLOGUE AFUA_1G16240)-RELATED"/>
    <property type="match status" value="1"/>
</dbReference>
<dbReference type="InterPro" id="IPR006311">
    <property type="entry name" value="TAT_signal"/>
</dbReference>
<name>A0ABS9W3K4_9PROT</name>
<gene>
    <name evidence="3" type="ORF">MON41_08810</name>
</gene>
<accession>A0ABS9W3K4</accession>
<dbReference type="Gene3D" id="3.20.20.140">
    <property type="entry name" value="Metal-dependent hydrolases"/>
    <property type="match status" value="1"/>
</dbReference>
<sequence length="333" mass="34922">MMNRRDGLTLAGALAAANAVLGSAPSRAAAPMPSAGAAPTVRTPVSFTPPAGACDCHVHVFPDPAKFPFWGGRGYTPPIATADHLLALQKAMALDRVVIVQPSVYGTDNAATLDGLRQLGPRRARGVAVIGADTTPQALDAMHAAGIRGIRVNLETGGITDPAAAARILDDAVARIQGRPWHLQVYARLPVVAALQERLSALPMPVVFDHFAGAQAAQGVDQPGFAAVLGLVRTGRAYVKISGAYRASDEAPDYPAVAPLARALVAANPERIVWGSDWPHPDSAVLAGRKPIDIAPPMPVDDGRVLNLLVDWVPDEAMRRAILVDNPARLYGF</sequence>
<feature type="domain" description="Amidohydrolase-related" evidence="2">
    <location>
        <begin position="54"/>
        <end position="333"/>
    </location>
</feature>
<reference evidence="3 4" key="1">
    <citation type="submission" date="2022-03" db="EMBL/GenBank/DDBJ databases">
        <title>Complete genome analysis of Roseomonas KG 17.1 : a prolific producer of plant growth promoters.</title>
        <authorList>
            <person name="Saadouli I."/>
            <person name="Najjari A."/>
            <person name="Mosbah A."/>
            <person name="Ouzari H.I."/>
        </authorList>
    </citation>
    <scope>NUCLEOTIDE SEQUENCE [LARGE SCALE GENOMIC DNA]</scope>
    <source>
        <strain evidence="3 4">KG17-1</strain>
    </source>
</reference>
<dbReference type="Pfam" id="PF04909">
    <property type="entry name" value="Amidohydro_2"/>
    <property type="match status" value="1"/>
</dbReference>
<evidence type="ECO:0000313" key="3">
    <source>
        <dbReference type="EMBL" id="MCI0753858.1"/>
    </source>
</evidence>
<keyword evidence="1" id="KW-0732">Signal</keyword>
<protein>
    <submittedName>
        <fullName evidence="3">Amidohydrolase family protein</fullName>
    </submittedName>
</protein>
<organism evidence="3 4">
    <name type="scientific">Teichococcus vastitatis</name>
    <dbReference type="NCBI Taxonomy" id="2307076"/>
    <lineage>
        <taxon>Bacteria</taxon>
        <taxon>Pseudomonadati</taxon>
        <taxon>Pseudomonadota</taxon>
        <taxon>Alphaproteobacteria</taxon>
        <taxon>Acetobacterales</taxon>
        <taxon>Roseomonadaceae</taxon>
        <taxon>Roseomonas</taxon>
    </lineage>
</organism>
<dbReference type="SUPFAM" id="SSF51556">
    <property type="entry name" value="Metallo-dependent hydrolases"/>
    <property type="match status" value="1"/>
</dbReference>
<dbReference type="EMBL" id="JALBUU010000004">
    <property type="protein sequence ID" value="MCI0753858.1"/>
    <property type="molecule type" value="Genomic_DNA"/>
</dbReference>